<evidence type="ECO:0000313" key="1">
    <source>
        <dbReference type="EnsemblPlants" id="AVESA.00010b.r2.3CG0510630.1.CDS"/>
    </source>
</evidence>
<accession>A0ACD5VWP0</accession>
<sequence length="271" mass="29367">MTKFPITPCYPLNPFSPPRRPRMLRRAAPSAASALLGRALSTSRARSPAAATAVASSSAVNSIILRSLKEHFLEVNKMTPPPKISPPRPYTIVKGALDQPTGPVLRRVYGEAGEEISISVARLANIMPPGADSDFDSDGGGGASESISQLFLHVDISRPESSKSMQFLCGLYPDAVGIHSVCLRSKTAPSGAAAVAMAAKGGGEYQGRIFQELDEKVRDAFHLYIEARGINEKLFPFLQAWLYVKDHRNLVRWFKTVGTVISEPKPEPKPE</sequence>
<dbReference type="EnsemblPlants" id="AVESA.00010b.r2.3CG0510630.1">
    <property type="protein sequence ID" value="AVESA.00010b.r2.3CG0510630.1.CDS"/>
    <property type="gene ID" value="AVESA.00010b.r2.3CG0510630"/>
</dbReference>
<reference evidence="1" key="2">
    <citation type="submission" date="2025-09" db="UniProtKB">
        <authorList>
            <consortium name="EnsemblPlants"/>
        </authorList>
    </citation>
    <scope>IDENTIFICATION</scope>
</reference>
<protein>
    <submittedName>
        <fullName evidence="1">Uncharacterized protein</fullName>
    </submittedName>
</protein>
<reference evidence="1" key="1">
    <citation type="submission" date="2021-05" db="EMBL/GenBank/DDBJ databases">
        <authorList>
            <person name="Scholz U."/>
            <person name="Mascher M."/>
            <person name="Fiebig A."/>
        </authorList>
    </citation>
    <scope>NUCLEOTIDE SEQUENCE [LARGE SCALE GENOMIC DNA]</scope>
</reference>
<dbReference type="Proteomes" id="UP001732700">
    <property type="component" value="Chromosome 3C"/>
</dbReference>
<evidence type="ECO:0000313" key="2">
    <source>
        <dbReference type="Proteomes" id="UP001732700"/>
    </source>
</evidence>
<name>A0ACD5VWP0_AVESA</name>
<keyword evidence="2" id="KW-1185">Reference proteome</keyword>
<proteinExistence type="predicted"/>
<organism evidence="1 2">
    <name type="scientific">Avena sativa</name>
    <name type="common">Oat</name>
    <dbReference type="NCBI Taxonomy" id="4498"/>
    <lineage>
        <taxon>Eukaryota</taxon>
        <taxon>Viridiplantae</taxon>
        <taxon>Streptophyta</taxon>
        <taxon>Embryophyta</taxon>
        <taxon>Tracheophyta</taxon>
        <taxon>Spermatophyta</taxon>
        <taxon>Magnoliopsida</taxon>
        <taxon>Liliopsida</taxon>
        <taxon>Poales</taxon>
        <taxon>Poaceae</taxon>
        <taxon>BOP clade</taxon>
        <taxon>Pooideae</taxon>
        <taxon>Poodae</taxon>
        <taxon>Poeae</taxon>
        <taxon>Poeae Chloroplast Group 1 (Aveneae type)</taxon>
        <taxon>Aveninae</taxon>
        <taxon>Avena</taxon>
    </lineage>
</organism>